<dbReference type="SMART" id="SM00213">
    <property type="entry name" value="UBQ"/>
    <property type="match status" value="1"/>
</dbReference>
<dbReference type="eggNOG" id="KOG0010">
    <property type="taxonomic scope" value="Eukaryota"/>
</dbReference>
<accession>B6ACX9</accession>
<dbReference type="CDD" id="cd14399">
    <property type="entry name" value="UBA_PLICs"/>
    <property type="match status" value="1"/>
</dbReference>
<dbReference type="PRINTS" id="PR00348">
    <property type="entry name" value="UBIQUITIN"/>
</dbReference>
<dbReference type="Pfam" id="PF00627">
    <property type="entry name" value="UBA"/>
    <property type="match status" value="1"/>
</dbReference>
<feature type="compositionally biased region" description="Low complexity" evidence="1">
    <location>
        <begin position="98"/>
        <end position="119"/>
    </location>
</feature>
<dbReference type="GO" id="GO:0031593">
    <property type="term" value="F:polyubiquitin modification-dependent protein binding"/>
    <property type="evidence" value="ECO:0007669"/>
    <property type="project" value="TreeGrafter"/>
</dbReference>
<dbReference type="PANTHER" id="PTHR10677">
    <property type="entry name" value="UBIQUILIN"/>
    <property type="match status" value="1"/>
</dbReference>
<organism evidence="4 5">
    <name type="scientific">Cryptosporidium muris (strain RN66)</name>
    <dbReference type="NCBI Taxonomy" id="441375"/>
    <lineage>
        <taxon>Eukaryota</taxon>
        <taxon>Sar</taxon>
        <taxon>Alveolata</taxon>
        <taxon>Apicomplexa</taxon>
        <taxon>Conoidasida</taxon>
        <taxon>Coccidia</taxon>
        <taxon>Eucoccidiorida</taxon>
        <taxon>Eimeriorina</taxon>
        <taxon>Cryptosporidiidae</taxon>
        <taxon>Cryptosporidium</taxon>
    </lineage>
</organism>
<dbReference type="SUPFAM" id="SSF54236">
    <property type="entry name" value="Ubiquitin-like"/>
    <property type="match status" value="1"/>
</dbReference>
<reference evidence="4" key="1">
    <citation type="submission" date="2008-06" db="EMBL/GenBank/DDBJ databases">
        <authorList>
            <person name="Lorenzi H."/>
            <person name="Inman J."/>
            <person name="Miller J."/>
            <person name="Schobel S."/>
            <person name="Amedeo P."/>
            <person name="Caler E.V."/>
            <person name="da Silva J."/>
        </authorList>
    </citation>
    <scope>NUCLEOTIDE SEQUENCE [LARGE SCALE GENOMIC DNA]</scope>
    <source>
        <strain evidence="4">RN66</strain>
    </source>
</reference>
<dbReference type="Gene3D" id="3.10.20.90">
    <property type="entry name" value="Phosphatidylinositol 3-kinase Catalytic Subunit, Chain A, domain 1"/>
    <property type="match status" value="1"/>
</dbReference>
<dbReference type="InterPro" id="IPR015940">
    <property type="entry name" value="UBA"/>
</dbReference>
<dbReference type="Pfam" id="PF00240">
    <property type="entry name" value="ubiquitin"/>
    <property type="match status" value="1"/>
</dbReference>
<dbReference type="PROSITE" id="PS00299">
    <property type="entry name" value="UBIQUITIN_1"/>
    <property type="match status" value="1"/>
</dbReference>
<evidence type="ECO:0000313" key="5">
    <source>
        <dbReference type="Proteomes" id="UP000001460"/>
    </source>
</evidence>
<dbReference type="RefSeq" id="XP_002140332.1">
    <property type="nucleotide sequence ID" value="XM_002140296.1"/>
</dbReference>
<dbReference type="VEuPathDB" id="CryptoDB:CMU_017350"/>
<feature type="compositionally biased region" description="Polar residues" evidence="1">
    <location>
        <begin position="80"/>
        <end position="97"/>
    </location>
</feature>
<dbReference type="PROSITE" id="PS50030">
    <property type="entry name" value="UBA"/>
    <property type="match status" value="1"/>
</dbReference>
<dbReference type="Gene3D" id="1.10.8.10">
    <property type="entry name" value="DNA helicase RuvA subunit, C-terminal domain"/>
    <property type="match status" value="1"/>
</dbReference>
<dbReference type="InterPro" id="IPR009060">
    <property type="entry name" value="UBA-like_sf"/>
</dbReference>
<evidence type="ECO:0000256" key="1">
    <source>
        <dbReference type="SAM" id="MobiDB-lite"/>
    </source>
</evidence>
<dbReference type="GO" id="GO:0005829">
    <property type="term" value="C:cytosol"/>
    <property type="evidence" value="ECO:0007669"/>
    <property type="project" value="TreeGrafter"/>
</dbReference>
<name>B6ACX9_CRYMR</name>
<dbReference type="AlphaFoldDB" id="B6ACX9"/>
<dbReference type="InterPro" id="IPR015496">
    <property type="entry name" value="Ubiquilin"/>
</dbReference>
<dbReference type="SMART" id="SM00727">
    <property type="entry name" value="STI1"/>
    <property type="match status" value="2"/>
</dbReference>
<feature type="domain" description="UBA" evidence="2">
    <location>
        <begin position="319"/>
        <end position="360"/>
    </location>
</feature>
<evidence type="ECO:0000313" key="4">
    <source>
        <dbReference type="EMBL" id="EEA05983.1"/>
    </source>
</evidence>
<dbReference type="InterPro" id="IPR029071">
    <property type="entry name" value="Ubiquitin-like_domsf"/>
</dbReference>
<dbReference type="STRING" id="441375.B6ACX9"/>
<protein>
    <submittedName>
        <fullName evidence="4">Ubiquitin family protein</fullName>
    </submittedName>
</protein>
<dbReference type="SMART" id="SM00165">
    <property type="entry name" value="UBA"/>
    <property type="match status" value="1"/>
</dbReference>
<sequence length="364" mass="38568">MSSSDELSLIFKVSGGSQFTLSVPKRLSIKEMKEKVSEPSKIPSTQQRLIYKGRILKDDDRLEDLNAENGHTMHLVRSGGSSAVNAQSGVSTAPQPQTTTPISNINNSNISTTNPSTTPQMSSNMDFASLAGTTGTNFGQNFSNSTIPGGDPFAAMMNNLLSGNGFGSNASYPLGGGAANATGIPDFASLMNSPVFQQSMNELANNPELVRNLLRSNPMFNQLTMNNPMLNQMLDNPEMLRMMLNPQLIQSIFQGNTTNANSGQSIPGTINSAQNQFTGLGQGGVPDISQLSSLLRDPAMSSILSGGALNISSGRPPSELYSSQLTQLRDMGFIDTDANIAALQETGGDINAAINRLLERGVGQ</sequence>
<keyword evidence="5" id="KW-1185">Reference proteome</keyword>
<dbReference type="SUPFAM" id="SSF46934">
    <property type="entry name" value="UBA-like"/>
    <property type="match status" value="1"/>
</dbReference>
<dbReference type="EMBL" id="DS989728">
    <property type="protein sequence ID" value="EEA05983.1"/>
    <property type="molecule type" value="Genomic_DNA"/>
</dbReference>
<dbReference type="PROSITE" id="PS50053">
    <property type="entry name" value="UBIQUITIN_2"/>
    <property type="match status" value="1"/>
</dbReference>
<dbReference type="GO" id="GO:0006511">
    <property type="term" value="P:ubiquitin-dependent protein catabolic process"/>
    <property type="evidence" value="ECO:0007669"/>
    <property type="project" value="TreeGrafter"/>
</dbReference>
<dbReference type="OMA" id="KCAEHVD"/>
<dbReference type="GeneID" id="6995415"/>
<proteinExistence type="predicted"/>
<dbReference type="Proteomes" id="UP000001460">
    <property type="component" value="Unassembled WGS sequence"/>
</dbReference>
<dbReference type="InterPro" id="IPR006636">
    <property type="entry name" value="STI1_HS-bd"/>
</dbReference>
<dbReference type="PANTHER" id="PTHR10677:SF3">
    <property type="entry name" value="FI07626P-RELATED"/>
    <property type="match status" value="1"/>
</dbReference>
<dbReference type="InterPro" id="IPR000626">
    <property type="entry name" value="Ubiquitin-like_dom"/>
</dbReference>
<evidence type="ECO:0000259" key="2">
    <source>
        <dbReference type="PROSITE" id="PS50030"/>
    </source>
</evidence>
<feature type="region of interest" description="Disordered" evidence="1">
    <location>
        <begin position="80"/>
        <end position="129"/>
    </location>
</feature>
<dbReference type="Pfam" id="PF23195">
    <property type="entry name" value="UBQLN1"/>
    <property type="match status" value="1"/>
</dbReference>
<evidence type="ECO:0000259" key="3">
    <source>
        <dbReference type="PROSITE" id="PS50053"/>
    </source>
</evidence>
<gene>
    <name evidence="4" type="ORF">CMU_017350</name>
</gene>
<dbReference type="OrthoDB" id="267397at2759"/>
<dbReference type="InterPro" id="IPR019954">
    <property type="entry name" value="Ubiquitin_CS"/>
</dbReference>
<feature type="domain" description="Ubiquitin-like" evidence="3">
    <location>
        <begin position="7"/>
        <end position="76"/>
    </location>
</feature>
<dbReference type="InterPro" id="IPR019956">
    <property type="entry name" value="Ubiquitin_dom"/>
</dbReference>
<feature type="compositionally biased region" description="Polar residues" evidence="1">
    <location>
        <begin position="120"/>
        <end position="129"/>
    </location>
</feature>